<keyword evidence="1" id="KW-0378">Hydrolase</keyword>
<dbReference type="Proteomes" id="UP000198942">
    <property type="component" value="Unassembled WGS sequence"/>
</dbReference>
<evidence type="ECO:0000313" key="6">
    <source>
        <dbReference type="EMBL" id="SEM84700.1"/>
    </source>
</evidence>
<dbReference type="OrthoDB" id="179563at2"/>
<dbReference type="GO" id="GO:0016787">
    <property type="term" value="F:hydrolase activity"/>
    <property type="evidence" value="ECO:0007669"/>
    <property type="project" value="UniProtKB-KW"/>
</dbReference>
<feature type="domain" description="Alpha-N-acetylglucosaminidase tim-barrel" evidence="3">
    <location>
        <begin position="116"/>
        <end position="437"/>
    </location>
</feature>
<reference evidence="7" key="1">
    <citation type="submission" date="2016-10" db="EMBL/GenBank/DDBJ databases">
        <authorList>
            <person name="Varghese N."/>
            <person name="Submissions S."/>
        </authorList>
    </citation>
    <scope>NUCLEOTIDE SEQUENCE [LARGE SCALE GENOMIC DNA]</scope>
    <source>
        <strain evidence="7">Gh-48</strain>
    </source>
</reference>
<dbReference type="Pfam" id="PF05089">
    <property type="entry name" value="NAGLU"/>
    <property type="match status" value="1"/>
</dbReference>
<dbReference type="GO" id="GO:0005975">
    <property type="term" value="P:carbohydrate metabolic process"/>
    <property type="evidence" value="ECO:0007669"/>
    <property type="project" value="UniProtKB-ARBA"/>
</dbReference>
<dbReference type="InterPro" id="IPR007781">
    <property type="entry name" value="NAGLU"/>
</dbReference>
<evidence type="ECO:0000256" key="1">
    <source>
        <dbReference type="ARBA" id="ARBA00022801"/>
    </source>
</evidence>
<dbReference type="PANTHER" id="PTHR12872">
    <property type="entry name" value="ALPHA-N-ACETYLGLUCOSAMINIDASE"/>
    <property type="match status" value="1"/>
</dbReference>
<gene>
    <name evidence="6" type="ORF">SAMN05192574_101994</name>
</gene>
<keyword evidence="7" id="KW-1185">Reference proteome</keyword>
<keyword evidence="2" id="KW-0732">Signal</keyword>
<evidence type="ECO:0000259" key="5">
    <source>
        <dbReference type="Pfam" id="PF12972"/>
    </source>
</evidence>
<evidence type="ECO:0000259" key="4">
    <source>
        <dbReference type="Pfam" id="PF12971"/>
    </source>
</evidence>
<evidence type="ECO:0000313" key="7">
    <source>
        <dbReference type="Proteomes" id="UP000198942"/>
    </source>
</evidence>
<dbReference type="EMBL" id="FOCL01000001">
    <property type="protein sequence ID" value="SEM84700.1"/>
    <property type="molecule type" value="Genomic_DNA"/>
</dbReference>
<sequence>MRKLTYLLVLLLPLQLFAQQFDPVKALVKRRAPWLSDHITFAPLKSTGSDVFELQTVNNKLVISASGSNAAAVGVNWYLKYYCHRSMSHMGDNLAPVSPIPVVDKKTTIEAAAIYRYALNYCTYNYTMSFYSWADWERELDWMALNGVNTMLTVEGMETVWQNTLRKIGYSEKEINDFIVGPAYTAWWLMGNIQGWGGPMPQSQINNRKLIQQKMMKRMRELGIEPVLQGFYGMVPSSLKSKSKSHIIDQLTWGAFKRPDILDPTDPEFSRIAGIYYSEMQALYGKNIRFFAGDPFHEGGKTDGVDLKKAGASIQASMQKYYPGSTWVLQGWQDNPKQAMLEGLDKSKILVQELFGEFTNNWKKRKAYNGSPFIWCSVNNFGERPGLYGKLQRFADEIDSARNSEYSEYLKGVGIMPEGINNNPPDYDLMLELGWRKQHVDVRKWINDYAAYRYGKPNEYTSNAWQGFLQTVYFSRPGYQEGAGESIFCARPALKVKSISSWGTLTRDYDTVQFEKAVKEFAKASPAFAKSATYRIDLINMVRQVLANKGTLVFNDLVAAYNNKDLQAFNEKSAKFLNMIRLTDELLNTDKYFRLNTYIKQAVNNGNTAEEKTNNLKNLLMQLTYWGENNRNEDNLHEYAYKEWAGLIDNYYLPRWEIYFNYLRGNLQGQNNPEPDFFTWEHKWVDENQKLITEKPQRALQEVVNEILAM</sequence>
<dbReference type="InterPro" id="IPR024732">
    <property type="entry name" value="NAGLU_C"/>
</dbReference>
<accession>A0A1H8BP93</accession>
<dbReference type="Gene3D" id="3.20.20.80">
    <property type="entry name" value="Glycosidases"/>
    <property type="match status" value="1"/>
</dbReference>
<dbReference type="InterPro" id="IPR029018">
    <property type="entry name" value="Hex-like_dom2"/>
</dbReference>
<dbReference type="InterPro" id="IPR024240">
    <property type="entry name" value="NAGLU_N"/>
</dbReference>
<dbReference type="PANTHER" id="PTHR12872:SF1">
    <property type="entry name" value="ALPHA-N-ACETYLGLUCOSAMINIDASE"/>
    <property type="match status" value="1"/>
</dbReference>
<dbReference type="Gene3D" id="3.30.379.10">
    <property type="entry name" value="Chitobiase/beta-hexosaminidase domain 2-like"/>
    <property type="match status" value="1"/>
</dbReference>
<evidence type="ECO:0000256" key="2">
    <source>
        <dbReference type="SAM" id="SignalP"/>
    </source>
</evidence>
<dbReference type="RefSeq" id="WP_091208648.1">
    <property type="nucleotide sequence ID" value="NZ_FOCL01000001.1"/>
</dbReference>
<dbReference type="Pfam" id="PF12972">
    <property type="entry name" value="NAGLU_C"/>
    <property type="match status" value="1"/>
</dbReference>
<protein>
    <submittedName>
        <fullName evidence="6">Alpha-N-acetylglucosaminidase</fullName>
    </submittedName>
</protein>
<feature type="chain" id="PRO_5011525497" evidence="2">
    <location>
        <begin position="19"/>
        <end position="710"/>
    </location>
</feature>
<dbReference type="AlphaFoldDB" id="A0A1H8BP93"/>
<dbReference type="Pfam" id="PF12971">
    <property type="entry name" value="NAGLU_N"/>
    <property type="match status" value="1"/>
</dbReference>
<dbReference type="STRING" id="551995.SAMN05192574_101994"/>
<feature type="domain" description="Alpha-N-acetylglucosaminidase C-terminal" evidence="5">
    <location>
        <begin position="445"/>
        <end position="707"/>
    </location>
</feature>
<evidence type="ECO:0000259" key="3">
    <source>
        <dbReference type="Pfam" id="PF05089"/>
    </source>
</evidence>
<feature type="signal peptide" evidence="2">
    <location>
        <begin position="1"/>
        <end position="18"/>
    </location>
</feature>
<dbReference type="InterPro" id="IPR024733">
    <property type="entry name" value="NAGLU_tim-barrel"/>
</dbReference>
<organism evidence="6 7">
    <name type="scientific">Mucilaginibacter gossypiicola</name>
    <dbReference type="NCBI Taxonomy" id="551995"/>
    <lineage>
        <taxon>Bacteria</taxon>
        <taxon>Pseudomonadati</taxon>
        <taxon>Bacteroidota</taxon>
        <taxon>Sphingobacteriia</taxon>
        <taxon>Sphingobacteriales</taxon>
        <taxon>Sphingobacteriaceae</taxon>
        <taxon>Mucilaginibacter</taxon>
    </lineage>
</organism>
<dbReference type="Gene3D" id="1.20.120.670">
    <property type="entry name" value="N-acetyl-b-d-glucoasminidase"/>
    <property type="match status" value="1"/>
</dbReference>
<feature type="domain" description="Alpha-N-acetylglucosaminidase N-terminal" evidence="4">
    <location>
        <begin position="23"/>
        <end position="101"/>
    </location>
</feature>
<name>A0A1H8BP93_9SPHI</name>
<proteinExistence type="predicted"/>